<sequence>MISNLEDYKEAMRHIVLGIHFLAVSDQKMFHRDINRSSLMFRLEDGKVYGVINSFNLAEREDNSSKGHKSGQSWERPFMSISLHLDEKMMGTTEYIERFDLESILYVMWWEVRLSDKGKLFATEEAQETYKKWIELDDKNLHDFKRVALWDIREDLINESYRPLCWTWLRPLCRIFADGYSELLEYNSNCEGTETCSDFSLPDGEELIEFDYDTLGGHVTFEKIWEIMGDYPMSSSRCY</sequence>
<proteinExistence type="predicted"/>
<reference evidence="2 3" key="1">
    <citation type="journal article" date="2017" name="Mol. Ecol.">
        <title>Comparative and population genomic landscape of Phellinus noxius: A hypervariable fungus causing root rot in trees.</title>
        <authorList>
            <person name="Chung C.L."/>
            <person name="Lee T.J."/>
            <person name="Akiba M."/>
            <person name="Lee H.H."/>
            <person name="Kuo T.H."/>
            <person name="Liu D."/>
            <person name="Ke H.M."/>
            <person name="Yokoi T."/>
            <person name="Roa M.B."/>
            <person name="Lu M.J."/>
            <person name="Chang Y.Y."/>
            <person name="Ann P.J."/>
            <person name="Tsai J.N."/>
            <person name="Chen C.Y."/>
            <person name="Tzean S.S."/>
            <person name="Ota Y."/>
            <person name="Hattori T."/>
            <person name="Sahashi N."/>
            <person name="Liou R.F."/>
            <person name="Kikuchi T."/>
            <person name="Tsai I.J."/>
        </authorList>
    </citation>
    <scope>NUCLEOTIDE SEQUENCE [LARGE SCALE GENOMIC DNA]</scope>
    <source>
        <strain evidence="2 3">FFPRI411160</strain>
    </source>
</reference>
<dbReference type="Proteomes" id="UP000217199">
    <property type="component" value="Unassembled WGS sequence"/>
</dbReference>
<evidence type="ECO:0000313" key="3">
    <source>
        <dbReference type="Proteomes" id="UP000217199"/>
    </source>
</evidence>
<dbReference type="OrthoDB" id="5569250at2759"/>
<dbReference type="EMBL" id="NBII01000002">
    <property type="protein sequence ID" value="PAV22652.1"/>
    <property type="molecule type" value="Genomic_DNA"/>
</dbReference>
<gene>
    <name evidence="2" type="ORF">PNOK_0260900</name>
</gene>
<dbReference type="Pfam" id="PF17667">
    <property type="entry name" value="Pkinase_fungal"/>
    <property type="match status" value="1"/>
</dbReference>
<organism evidence="2 3">
    <name type="scientific">Pyrrhoderma noxium</name>
    <dbReference type="NCBI Taxonomy" id="2282107"/>
    <lineage>
        <taxon>Eukaryota</taxon>
        <taxon>Fungi</taxon>
        <taxon>Dikarya</taxon>
        <taxon>Basidiomycota</taxon>
        <taxon>Agaricomycotina</taxon>
        <taxon>Agaricomycetes</taxon>
        <taxon>Hymenochaetales</taxon>
        <taxon>Hymenochaetaceae</taxon>
        <taxon>Pyrrhoderma</taxon>
    </lineage>
</organism>
<feature type="domain" description="Fungal-type protein kinase" evidence="1">
    <location>
        <begin position="13"/>
        <end position="110"/>
    </location>
</feature>
<dbReference type="InterPro" id="IPR011009">
    <property type="entry name" value="Kinase-like_dom_sf"/>
</dbReference>
<evidence type="ECO:0000313" key="2">
    <source>
        <dbReference type="EMBL" id="PAV22652.1"/>
    </source>
</evidence>
<accession>A0A286UT02</accession>
<name>A0A286UT02_9AGAM</name>
<comment type="caution">
    <text evidence="2">The sequence shown here is derived from an EMBL/GenBank/DDBJ whole genome shotgun (WGS) entry which is preliminary data.</text>
</comment>
<dbReference type="AlphaFoldDB" id="A0A286UT02"/>
<dbReference type="InParanoid" id="A0A286UT02"/>
<keyword evidence="3" id="KW-1185">Reference proteome</keyword>
<dbReference type="InterPro" id="IPR040976">
    <property type="entry name" value="Pkinase_fungal"/>
</dbReference>
<protein>
    <recommendedName>
        <fullName evidence="1">Fungal-type protein kinase domain-containing protein</fullName>
    </recommendedName>
</protein>
<dbReference type="SUPFAM" id="SSF56112">
    <property type="entry name" value="Protein kinase-like (PK-like)"/>
    <property type="match status" value="1"/>
</dbReference>
<evidence type="ECO:0000259" key="1">
    <source>
        <dbReference type="Pfam" id="PF17667"/>
    </source>
</evidence>